<feature type="region of interest" description="Disordered" evidence="1">
    <location>
        <begin position="1"/>
        <end position="45"/>
    </location>
</feature>
<dbReference type="OrthoDB" id="2013972at2759"/>
<protein>
    <recommendedName>
        <fullName evidence="2">Methyltransferase domain-containing protein</fullName>
    </recommendedName>
</protein>
<organism evidence="3 4">
    <name type="scientific">Dentipellis fragilis</name>
    <dbReference type="NCBI Taxonomy" id="205917"/>
    <lineage>
        <taxon>Eukaryota</taxon>
        <taxon>Fungi</taxon>
        <taxon>Dikarya</taxon>
        <taxon>Basidiomycota</taxon>
        <taxon>Agaricomycotina</taxon>
        <taxon>Agaricomycetes</taxon>
        <taxon>Russulales</taxon>
        <taxon>Hericiaceae</taxon>
        <taxon>Dentipellis</taxon>
    </lineage>
</organism>
<dbReference type="SUPFAM" id="SSF53335">
    <property type="entry name" value="S-adenosyl-L-methionine-dependent methyltransferases"/>
    <property type="match status" value="1"/>
</dbReference>
<dbReference type="PANTHER" id="PTHR43591">
    <property type="entry name" value="METHYLTRANSFERASE"/>
    <property type="match status" value="1"/>
</dbReference>
<keyword evidence="4" id="KW-1185">Reference proteome</keyword>
<evidence type="ECO:0000313" key="4">
    <source>
        <dbReference type="Proteomes" id="UP000298327"/>
    </source>
</evidence>
<gene>
    <name evidence="3" type="ORF">EVG20_g2452</name>
</gene>
<evidence type="ECO:0000313" key="3">
    <source>
        <dbReference type="EMBL" id="TFY70547.1"/>
    </source>
</evidence>
<dbReference type="STRING" id="205917.A0A4Y9Z964"/>
<dbReference type="PANTHER" id="PTHR43591:SF24">
    <property type="entry name" value="2-METHOXY-6-POLYPRENYL-1,4-BENZOQUINOL METHYLASE, MITOCHONDRIAL"/>
    <property type="match status" value="1"/>
</dbReference>
<dbReference type="EMBL" id="SEOQ01000096">
    <property type="protein sequence ID" value="TFY70547.1"/>
    <property type="molecule type" value="Genomic_DNA"/>
</dbReference>
<accession>A0A4Y9Z964</accession>
<name>A0A4Y9Z964_9AGAM</name>
<dbReference type="CDD" id="cd02440">
    <property type="entry name" value="AdoMet_MTases"/>
    <property type="match status" value="1"/>
</dbReference>
<evidence type="ECO:0000256" key="1">
    <source>
        <dbReference type="SAM" id="MobiDB-lite"/>
    </source>
</evidence>
<sequence>MSHPSSPPDYYSRPSTATGSNSSSSVHASHAPSTSFESRRPLRTNRESQFSFKHGHKHHNYGSEKAPYPVSYDKDVIDMDAADQFMRSKVQPSPTLLSPPHGPPKMVLDLGCGSGAWTIDAAGVWPDTEFIGYDLVNIQIPLSILEPSVARRITWQHGNFLSMKLPFDDDTFDHVHVVYIGRGVPENKWSSLFKEIHRVLQPGGFVEVIEDDIIFPVLPRWFTEPLHARPQAVQATNGTNTAPPSPPLTPVKECTHEYALLELLFNSVYQTRFINRKPTAVLPVYFTSFFSRCLTAQSLNLNMPYLAPLPPLPEQSSQAFEEAARRGSTSSQSTSPIRPPSQNLSMLTASFGASPTRSTTTLSTLSSTDISNYLSFAWTTDEFGANATTPTMGRSPMNETLPELSPTEDSSSPSSVNYDRRGSAPWVTSEDGTTLDSTLSAQSLIPFNAIEQLSDRTRAMNLYRAFMGVLGCREAMWEELLYLQSSRRERLIELGWEDKELEEHEARSRFEELFKRYESDIHARVALWYSLSELGYPVPPRGGLTKSELLEEERMRKAIMDARAMAKEDDFDTPCRVIRVFIGFKSGDVDDGLFSDHDD</sequence>
<feature type="compositionally biased region" description="Low complexity" evidence="1">
    <location>
        <begin position="401"/>
        <end position="415"/>
    </location>
</feature>
<dbReference type="Gene3D" id="3.40.50.150">
    <property type="entry name" value="Vaccinia Virus protein VP39"/>
    <property type="match status" value="1"/>
</dbReference>
<dbReference type="Pfam" id="PF13649">
    <property type="entry name" value="Methyltransf_25"/>
    <property type="match status" value="1"/>
</dbReference>
<feature type="region of interest" description="Disordered" evidence="1">
    <location>
        <begin position="387"/>
        <end position="432"/>
    </location>
</feature>
<dbReference type="AlphaFoldDB" id="A0A4Y9Z964"/>
<reference evidence="3 4" key="1">
    <citation type="submission" date="2019-02" db="EMBL/GenBank/DDBJ databases">
        <title>Genome sequencing of the rare red list fungi Dentipellis fragilis.</title>
        <authorList>
            <person name="Buettner E."/>
            <person name="Kellner H."/>
        </authorList>
    </citation>
    <scope>NUCLEOTIDE SEQUENCE [LARGE SCALE GENOMIC DNA]</scope>
    <source>
        <strain evidence="3 4">DSM 105465</strain>
    </source>
</reference>
<feature type="compositionally biased region" description="Polar residues" evidence="1">
    <location>
        <begin position="327"/>
        <end position="347"/>
    </location>
</feature>
<feature type="compositionally biased region" description="Low complexity" evidence="1">
    <location>
        <begin position="1"/>
        <end position="35"/>
    </location>
</feature>
<dbReference type="GO" id="GO:0008168">
    <property type="term" value="F:methyltransferase activity"/>
    <property type="evidence" value="ECO:0007669"/>
    <property type="project" value="TreeGrafter"/>
</dbReference>
<feature type="domain" description="Methyltransferase" evidence="2">
    <location>
        <begin position="107"/>
        <end position="204"/>
    </location>
</feature>
<dbReference type="InterPro" id="IPR041698">
    <property type="entry name" value="Methyltransf_25"/>
</dbReference>
<evidence type="ECO:0000259" key="2">
    <source>
        <dbReference type="Pfam" id="PF13649"/>
    </source>
</evidence>
<dbReference type="InterPro" id="IPR029063">
    <property type="entry name" value="SAM-dependent_MTases_sf"/>
</dbReference>
<dbReference type="Proteomes" id="UP000298327">
    <property type="component" value="Unassembled WGS sequence"/>
</dbReference>
<comment type="caution">
    <text evidence="3">The sequence shown here is derived from an EMBL/GenBank/DDBJ whole genome shotgun (WGS) entry which is preliminary data.</text>
</comment>
<feature type="region of interest" description="Disordered" evidence="1">
    <location>
        <begin position="316"/>
        <end position="347"/>
    </location>
</feature>
<proteinExistence type="predicted"/>